<dbReference type="Proteomes" id="UP001307889">
    <property type="component" value="Chromosome 13"/>
</dbReference>
<name>A0ABN7BCT9_9HEMI</name>
<sequence>MTNSSSSVQVFEKSPSPGAKGRGRKSNRRGMTSPPRDSCRQAALNTQFGSVYYQNGFCQPLASSPVSATVQGVSVSRRYAGFTEPPSPATLPAPPVHWTRANTVQSIAVA</sequence>
<accession>A0ABN7BCT9</accession>
<evidence type="ECO:0000313" key="2">
    <source>
        <dbReference type="EMBL" id="BET02177.1"/>
    </source>
</evidence>
<evidence type="ECO:0000313" key="3">
    <source>
        <dbReference type="Proteomes" id="UP001307889"/>
    </source>
</evidence>
<keyword evidence="3" id="KW-1185">Reference proteome</keyword>
<organism evidence="2 3">
    <name type="scientific">Nesidiocoris tenuis</name>
    <dbReference type="NCBI Taxonomy" id="355587"/>
    <lineage>
        <taxon>Eukaryota</taxon>
        <taxon>Metazoa</taxon>
        <taxon>Ecdysozoa</taxon>
        <taxon>Arthropoda</taxon>
        <taxon>Hexapoda</taxon>
        <taxon>Insecta</taxon>
        <taxon>Pterygota</taxon>
        <taxon>Neoptera</taxon>
        <taxon>Paraneoptera</taxon>
        <taxon>Hemiptera</taxon>
        <taxon>Heteroptera</taxon>
        <taxon>Panheteroptera</taxon>
        <taxon>Cimicomorpha</taxon>
        <taxon>Miridae</taxon>
        <taxon>Dicyphina</taxon>
        <taxon>Nesidiocoris</taxon>
    </lineage>
</organism>
<dbReference type="EMBL" id="AP028921">
    <property type="protein sequence ID" value="BET02177.1"/>
    <property type="molecule type" value="Genomic_DNA"/>
</dbReference>
<reference evidence="2 3" key="1">
    <citation type="submission" date="2023-09" db="EMBL/GenBank/DDBJ databases">
        <title>Nesidiocoris tenuis whole genome shotgun sequence.</title>
        <authorList>
            <person name="Shibata T."/>
            <person name="Shimoda M."/>
            <person name="Kobayashi T."/>
            <person name="Uehara T."/>
        </authorList>
    </citation>
    <scope>NUCLEOTIDE SEQUENCE [LARGE SCALE GENOMIC DNA]</scope>
    <source>
        <strain evidence="2 3">Japan</strain>
    </source>
</reference>
<protein>
    <submittedName>
        <fullName evidence="2">Uncharacterized protein</fullName>
    </submittedName>
</protein>
<proteinExistence type="predicted"/>
<gene>
    <name evidence="2" type="ORF">NTJ_14995</name>
</gene>
<feature type="region of interest" description="Disordered" evidence="1">
    <location>
        <begin position="1"/>
        <end position="39"/>
    </location>
</feature>
<evidence type="ECO:0000256" key="1">
    <source>
        <dbReference type="SAM" id="MobiDB-lite"/>
    </source>
</evidence>